<evidence type="ECO:0000313" key="2">
    <source>
        <dbReference type="Proteomes" id="UP001501337"/>
    </source>
</evidence>
<dbReference type="RefSeq" id="WP_344805121.1">
    <property type="nucleotide sequence ID" value="NZ_BAABBO010000007.1"/>
</dbReference>
<sequence>MPRGRVDDVVHTLLQRADAAMYYAKQSGKRQVRVWPIPGDDE</sequence>
<organism evidence="1 2">
    <name type="scientific">Allohahella marinimesophila</name>
    <dbReference type="NCBI Taxonomy" id="1054972"/>
    <lineage>
        <taxon>Bacteria</taxon>
        <taxon>Pseudomonadati</taxon>
        <taxon>Pseudomonadota</taxon>
        <taxon>Gammaproteobacteria</taxon>
        <taxon>Oceanospirillales</taxon>
        <taxon>Hahellaceae</taxon>
        <taxon>Allohahella</taxon>
    </lineage>
</organism>
<reference evidence="2" key="1">
    <citation type="journal article" date="2019" name="Int. J. Syst. Evol. Microbiol.">
        <title>The Global Catalogue of Microorganisms (GCM) 10K type strain sequencing project: providing services to taxonomists for standard genome sequencing and annotation.</title>
        <authorList>
            <consortium name="The Broad Institute Genomics Platform"/>
            <consortium name="The Broad Institute Genome Sequencing Center for Infectious Disease"/>
            <person name="Wu L."/>
            <person name="Ma J."/>
        </authorList>
    </citation>
    <scope>NUCLEOTIDE SEQUENCE [LARGE SCALE GENOMIC DNA]</scope>
    <source>
        <strain evidence="2">JCM 17555</strain>
    </source>
</reference>
<dbReference type="InterPro" id="IPR043128">
    <property type="entry name" value="Rev_trsase/Diguanyl_cyclase"/>
</dbReference>
<dbReference type="SUPFAM" id="SSF55073">
    <property type="entry name" value="Nucleotide cyclase"/>
    <property type="match status" value="1"/>
</dbReference>
<protein>
    <recommendedName>
        <fullName evidence="3">GGDEF domain-containing protein</fullName>
    </recommendedName>
</protein>
<comment type="caution">
    <text evidence="1">The sequence shown here is derived from an EMBL/GenBank/DDBJ whole genome shotgun (WGS) entry which is preliminary data.</text>
</comment>
<name>A0ABP7P2J1_9GAMM</name>
<dbReference type="Gene3D" id="3.30.70.270">
    <property type="match status" value="1"/>
</dbReference>
<evidence type="ECO:0008006" key="3">
    <source>
        <dbReference type="Google" id="ProtNLM"/>
    </source>
</evidence>
<dbReference type="Proteomes" id="UP001501337">
    <property type="component" value="Unassembled WGS sequence"/>
</dbReference>
<evidence type="ECO:0000313" key="1">
    <source>
        <dbReference type="EMBL" id="GAA3958585.1"/>
    </source>
</evidence>
<dbReference type="InterPro" id="IPR029787">
    <property type="entry name" value="Nucleotide_cyclase"/>
</dbReference>
<keyword evidence="2" id="KW-1185">Reference proteome</keyword>
<accession>A0ABP7P2J1</accession>
<dbReference type="EMBL" id="BAABBO010000007">
    <property type="protein sequence ID" value="GAA3958585.1"/>
    <property type="molecule type" value="Genomic_DNA"/>
</dbReference>
<gene>
    <name evidence="1" type="ORF">GCM10022278_16200</name>
</gene>
<proteinExistence type="predicted"/>